<dbReference type="Proteomes" id="UP001178507">
    <property type="component" value="Unassembled WGS sequence"/>
</dbReference>
<dbReference type="PROSITE" id="PS51746">
    <property type="entry name" value="PPM_2"/>
    <property type="match status" value="1"/>
</dbReference>
<keyword evidence="1" id="KW-0904">Protein phosphatase</keyword>
<feature type="region of interest" description="Disordered" evidence="2">
    <location>
        <begin position="147"/>
        <end position="237"/>
    </location>
</feature>
<dbReference type="GO" id="GO:0046872">
    <property type="term" value="F:metal ion binding"/>
    <property type="evidence" value="ECO:0007669"/>
    <property type="project" value="UniProtKB-UniRule"/>
</dbReference>
<evidence type="ECO:0000313" key="5">
    <source>
        <dbReference type="Proteomes" id="UP001178507"/>
    </source>
</evidence>
<gene>
    <name evidence="4" type="ORF">EVOR1521_LOCUS12646</name>
</gene>
<keyword evidence="5" id="KW-1185">Reference proteome</keyword>
<feature type="compositionally biased region" description="Polar residues" evidence="2">
    <location>
        <begin position="151"/>
        <end position="161"/>
    </location>
</feature>
<dbReference type="PANTHER" id="PTHR12320:SF1">
    <property type="entry name" value="PROTEIN PHOSPHATASE PTC7 HOMOLOG"/>
    <property type="match status" value="1"/>
</dbReference>
<keyword evidence="1" id="KW-0378">Hydrolase</keyword>
<dbReference type="Gene3D" id="3.60.40.10">
    <property type="entry name" value="PPM-type phosphatase domain"/>
    <property type="match status" value="1"/>
</dbReference>
<dbReference type="InterPro" id="IPR039123">
    <property type="entry name" value="PPTC7"/>
</dbReference>
<dbReference type="PANTHER" id="PTHR12320">
    <property type="entry name" value="PROTEIN PHOSPHATASE 2C"/>
    <property type="match status" value="1"/>
</dbReference>
<dbReference type="AlphaFoldDB" id="A0AA36MU82"/>
<comment type="caution">
    <text evidence="4">The sequence shown here is derived from an EMBL/GenBank/DDBJ whole genome shotgun (WGS) entry which is preliminary data.</text>
</comment>
<keyword evidence="1" id="KW-0460">Magnesium</keyword>
<keyword evidence="1" id="KW-0464">Manganese</keyword>
<feature type="domain" description="PPM-type phosphatase" evidence="3">
    <location>
        <begin position="406"/>
        <end position="669"/>
    </location>
</feature>
<comment type="cofactor">
    <cofactor evidence="1">
        <name>Mg(2+)</name>
        <dbReference type="ChEBI" id="CHEBI:18420"/>
    </cofactor>
</comment>
<dbReference type="EC" id="3.1.3.16" evidence="1"/>
<feature type="compositionally biased region" description="Polar residues" evidence="2">
    <location>
        <begin position="709"/>
        <end position="727"/>
    </location>
</feature>
<evidence type="ECO:0000256" key="1">
    <source>
        <dbReference type="RuleBase" id="RU366020"/>
    </source>
</evidence>
<keyword evidence="1" id="KW-0479">Metal-binding</keyword>
<organism evidence="4 5">
    <name type="scientific">Effrenium voratum</name>
    <dbReference type="NCBI Taxonomy" id="2562239"/>
    <lineage>
        <taxon>Eukaryota</taxon>
        <taxon>Sar</taxon>
        <taxon>Alveolata</taxon>
        <taxon>Dinophyceae</taxon>
        <taxon>Suessiales</taxon>
        <taxon>Symbiodiniaceae</taxon>
        <taxon>Effrenium</taxon>
    </lineage>
</organism>
<feature type="region of interest" description="Disordered" evidence="2">
    <location>
        <begin position="687"/>
        <end position="727"/>
    </location>
</feature>
<feature type="region of interest" description="Disordered" evidence="2">
    <location>
        <begin position="64"/>
        <end position="131"/>
    </location>
</feature>
<reference evidence="4" key="1">
    <citation type="submission" date="2023-08" db="EMBL/GenBank/DDBJ databases">
        <authorList>
            <person name="Chen Y."/>
            <person name="Shah S."/>
            <person name="Dougan E. K."/>
            <person name="Thang M."/>
            <person name="Chan C."/>
        </authorList>
    </citation>
    <scope>NUCLEOTIDE SEQUENCE</scope>
</reference>
<dbReference type="SUPFAM" id="SSF81606">
    <property type="entry name" value="PP2C-like"/>
    <property type="match status" value="1"/>
</dbReference>
<proteinExistence type="inferred from homology"/>
<evidence type="ECO:0000313" key="4">
    <source>
        <dbReference type="EMBL" id="CAJ1386220.1"/>
    </source>
</evidence>
<comment type="similarity">
    <text evidence="1">Belongs to the PP2C family.</text>
</comment>
<feature type="compositionally biased region" description="Pro residues" evidence="2">
    <location>
        <begin position="68"/>
        <end position="77"/>
    </location>
</feature>
<comment type="catalytic activity">
    <reaction evidence="1">
        <text>O-phospho-L-threonyl-[protein] + H2O = L-threonyl-[protein] + phosphate</text>
        <dbReference type="Rhea" id="RHEA:47004"/>
        <dbReference type="Rhea" id="RHEA-COMP:11060"/>
        <dbReference type="Rhea" id="RHEA-COMP:11605"/>
        <dbReference type="ChEBI" id="CHEBI:15377"/>
        <dbReference type="ChEBI" id="CHEBI:30013"/>
        <dbReference type="ChEBI" id="CHEBI:43474"/>
        <dbReference type="ChEBI" id="CHEBI:61977"/>
        <dbReference type="EC" id="3.1.3.16"/>
    </reaction>
</comment>
<dbReference type="SMART" id="SM00332">
    <property type="entry name" value="PP2Cc"/>
    <property type="match status" value="1"/>
</dbReference>
<sequence length="727" mass="77761">MAKRREDGLLVVTACSASCVPGMGMGRPNPLAVPVAKRMSSHEARPRAIPTPARSMAGVAREAMRGPAPVPCPPPCHSPSASPRCGTPRSDFRVQTPRSPGRSAGGFPTPGAQHRAPAVFATPAPPGQHPRAQVVQGLQEGRFQPVRDVSQGYQRPEQASRSWMPPATPRSGPGAARSNKSWIPPPVAGAGFNQMASSQMASSQMASSQMASSQMASSQMASSQMVNSQMASSQMVNSQMVNSQMVNSQMVNSQMSKHMTNQMNSQNQSQRMASAHYDARAMAMNRSASRDAGFRVDRSEQRVGRMATNPWSVRPLPPVPSPPEPDASLGFLTNPMPNCTSMVIDARPPELSMLQGCQTMIATASQQEMLAVQQLAPRFPHCASLVAYPALYKAARKSQVEVLQMSSAYASRQHPAKINTGIPNADAVLEGLDYLGIADGVSGVYHLGLSPDALPWELLRSCGKGLFAAAAKGEPRTGRSLGNWLVNLIEESYDATEEQGATTLLLAAIKGTDLVTACLGDSAILVLRPVSFVPLRLKTIFKTEPGRFDERRPVQVQRLEGCDVELAHDVIRTAAVATTPVQPGDFLVLGTDGLFDNLSDLDIKQVLERCCRASGSNDELHEAAAALVDLAIKSVRLGPDNMDRPPWQNNTSAVPANNADDTTALVAMIQAEDLSLSDVFAEIPGDRCRRGHRGSSDRMASDGRRGSQKRSFSTGTTRGRSENCVIS</sequence>
<comment type="catalytic activity">
    <reaction evidence="1">
        <text>O-phospho-L-seryl-[protein] + H2O = L-seryl-[protein] + phosphate</text>
        <dbReference type="Rhea" id="RHEA:20629"/>
        <dbReference type="Rhea" id="RHEA-COMP:9863"/>
        <dbReference type="Rhea" id="RHEA-COMP:11604"/>
        <dbReference type="ChEBI" id="CHEBI:15377"/>
        <dbReference type="ChEBI" id="CHEBI:29999"/>
        <dbReference type="ChEBI" id="CHEBI:43474"/>
        <dbReference type="ChEBI" id="CHEBI:83421"/>
        <dbReference type="EC" id="3.1.3.16"/>
    </reaction>
</comment>
<accession>A0AA36MU82</accession>
<evidence type="ECO:0000259" key="3">
    <source>
        <dbReference type="PROSITE" id="PS51746"/>
    </source>
</evidence>
<protein>
    <recommendedName>
        <fullName evidence="1">Protein phosphatase</fullName>
        <ecNumber evidence="1">3.1.3.16</ecNumber>
    </recommendedName>
</protein>
<feature type="compositionally biased region" description="Low complexity" evidence="2">
    <location>
        <begin position="194"/>
        <end position="235"/>
    </location>
</feature>
<name>A0AA36MU82_9DINO</name>
<dbReference type="EMBL" id="CAUJNA010001340">
    <property type="protein sequence ID" value="CAJ1386220.1"/>
    <property type="molecule type" value="Genomic_DNA"/>
</dbReference>
<dbReference type="GO" id="GO:0004722">
    <property type="term" value="F:protein serine/threonine phosphatase activity"/>
    <property type="evidence" value="ECO:0007669"/>
    <property type="project" value="UniProtKB-EC"/>
</dbReference>
<dbReference type="InterPro" id="IPR001932">
    <property type="entry name" value="PPM-type_phosphatase-like_dom"/>
</dbReference>
<evidence type="ECO:0000256" key="2">
    <source>
        <dbReference type="SAM" id="MobiDB-lite"/>
    </source>
</evidence>
<comment type="cofactor">
    <cofactor evidence="1">
        <name>Mn(2+)</name>
        <dbReference type="ChEBI" id="CHEBI:29035"/>
    </cofactor>
</comment>
<dbReference type="InterPro" id="IPR036457">
    <property type="entry name" value="PPM-type-like_dom_sf"/>
</dbReference>
<feature type="compositionally biased region" description="Basic and acidic residues" evidence="2">
    <location>
        <begin position="687"/>
        <end position="705"/>
    </location>
</feature>